<dbReference type="Proteomes" id="UP000287798">
    <property type="component" value="Unassembled WGS sequence"/>
</dbReference>
<dbReference type="InterPro" id="IPR013767">
    <property type="entry name" value="PAS_fold"/>
</dbReference>
<proteinExistence type="predicted"/>
<dbReference type="InterPro" id="IPR050706">
    <property type="entry name" value="Cyclic-di-GMP_PDE-like"/>
</dbReference>
<dbReference type="PANTHER" id="PTHR33121">
    <property type="entry name" value="CYCLIC DI-GMP PHOSPHODIESTERASE PDEF"/>
    <property type="match status" value="1"/>
</dbReference>
<dbReference type="GO" id="GO:0071111">
    <property type="term" value="F:cyclic-guanylate-specific phosphodiesterase activity"/>
    <property type="evidence" value="ECO:0007669"/>
    <property type="project" value="InterPro"/>
</dbReference>
<evidence type="ECO:0000313" key="6">
    <source>
        <dbReference type="EMBL" id="RRQ21103.1"/>
    </source>
</evidence>
<dbReference type="Pfam" id="PF00990">
    <property type="entry name" value="GGDEF"/>
    <property type="match status" value="1"/>
</dbReference>
<dbReference type="PROSITE" id="PS50112">
    <property type="entry name" value="PAS"/>
    <property type="match status" value="1"/>
</dbReference>
<dbReference type="InterPro" id="IPR000014">
    <property type="entry name" value="PAS"/>
</dbReference>
<dbReference type="Gene3D" id="3.30.70.270">
    <property type="match status" value="1"/>
</dbReference>
<dbReference type="SMART" id="SM00052">
    <property type="entry name" value="EAL"/>
    <property type="match status" value="1"/>
</dbReference>
<dbReference type="NCBIfam" id="TIGR00254">
    <property type="entry name" value="GGDEF"/>
    <property type="match status" value="1"/>
</dbReference>
<dbReference type="InterPro" id="IPR043128">
    <property type="entry name" value="Rev_trsase/Diguanyl_cyclase"/>
</dbReference>
<dbReference type="InterPro" id="IPR035965">
    <property type="entry name" value="PAS-like_dom_sf"/>
</dbReference>
<dbReference type="Gene3D" id="3.40.50.2300">
    <property type="match status" value="1"/>
</dbReference>
<dbReference type="Gene3D" id="3.30.450.20">
    <property type="entry name" value="PAS domain"/>
    <property type="match status" value="1"/>
</dbReference>
<dbReference type="Pfam" id="PF00563">
    <property type="entry name" value="EAL"/>
    <property type="match status" value="1"/>
</dbReference>
<dbReference type="CDD" id="cd01949">
    <property type="entry name" value="GGDEF"/>
    <property type="match status" value="1"/>
</dbReference>
<evidence type="ECO:0000259" key="2">
    <source>
        <dbReference type="PROSITE" id="PS50110"/>
    </source>
</evidence>
<dbReference type="SUPFAM" id="SSF55073">
    <property type="entry name" value="Nucleotide cyclase"/>
    <property type="match status" value="1"/>
</dbReference>
<evidence type="ECO:0000313" key="7">
    <source>
        <dbReference type="Proteomes" id="UP000287798"/>
    </source>
</evidence>
<dbReference type="InterPro" id="IPR011006">
    <property type="entry name" value="CheY-like_superfamily"/>
</dbReference>
<feature type="domain" description="GGDEF" evidence="5">
    <location>
        <begin position="300"/>
        <end position="433"/>
    </location>
</feature>
<accession>A0A426QH89</accession>
<dbReference type="SUPFAM" id="SSF52172">
    <property type="entry name" value="CheY-like"/>
    <property type="match status" value="1"/>
</dbReference>
<dbReference type="OrthoDB" id="7052318at2"/>
<comment type="caution">
    <text evidence="1">Lacks conserved residue(s) required for the propagation of feature annotation.</text>
</comment>
<gene>
    <name evidence="6" type="ORF">D6C00_03430</name>
</gene>
<evidence type="ECO:0000259" key="5">
    <source>
        <dbReference type="PROSITE" id="PS50887"/>
    </source>
</evidence>
<evidence type="ECO:0000259" key="3">
    <source>
        <dbReference type="PROSITE" id="PS50112"/>
    </source>
</evidence>
<dbReference type="CDD" id="cd00130">
    <property type="entry name" value="PAS"/>
    <property type="match status" value="1"/>
</dbReference>
<dbReference type="SMART" id="SM00267">
    <property type="entry name" value="GGDEF"/>
    <property type="match status" value="1"/>
</dbReference>
<name>A0A426QH89_9GAMM</name>
<dbReference type="Pfam" id="PF00989">
    <property type="entry name" value="PAS"/>
    <property type="match status" value="1"/>
</dbReference>
<dbReference type="Pfam" id="PF00072">
    <property type="entry name" value="Response_reg"/>
    <property type="match status" value="1"/>
</dbReference>
<dbReference type="NCBIfam" id="TIGR00229">
    <property type="entry name" value="sensory_box"/>
    <property type="match status" value="1"/>
</dbReference>
<dbReference type="GO" id="GO:0000160">
    <property type="term" value="P:phosphorelay signal transduction system"/>
    <property type="evidence" value="ECO:0007669"/>
    <property type="project" value="InterPro"/>
</dbReference>
<dbReference type="PROSITE" id="PS50887">
    <property type="entry name" value="GGDEF"/>
    <property type="match status" value="1"/>
</dbReference>
<dbReference type="EMBL" id="QZMU01000001">
    <property type="protein sequence ID" value="RRQ21103.1"/>
    <property type="molecule type" value="Genomic_DNA"/>
</dbReference>
<feature type="domain" description="EAL" evidence="4">
    <location>
        <begin position="444"/>
        <end position="696"/>
    </location>
</feature>
<dbReference type="InterPro" id="IPR029787">
    <property type="entry name" value="Nucleotide_cyclase"/>
</dbReference>
<protein>
    <submittedName>
        <fullName evidence="6">EAL domain-containing protein</fullName>
    </submittedName>
</protein>
<dbReference type="CDD" id="cd01948">
    <property type="entry name" value="EAL"/>
    <property type="match status" value="1"/>
</dbReference>
<feature type="domain" description="Response regulatory" evidence="2">
    <location>
        <begin position="9"/>
        <end position="125"/>
    </location>
</feature>
<dbReference type="AlphaFoldDB" id="A0A426QH89"/>
<dbReference type="SUPFAM" id="SSF141868">
    <property type="entry name" value="EAL domain-like"/>
    <property type="match status" value="1"/>
</dbReference>
<organism evidence="6 7">
    <name type="scientific">Thiohalobacter thiocyanaticus</name>
    <dbReference type="NCBI Taxonomy" id="585455"/>
    <lineage>
        <taxon>Bacteria</taxon>
        <taxon>Pseudomonadati</taxon>
        <taxon>Pseudomonadota</taxon>
        <taxon>Gammaproteobacteria</taxon>
        <taxon>Thiohalobacterales</taxon>
        <taxon>Thiohalobacteraceae</taxon>
        <taxon>Thiohalobacter</taxon>
    </lineage>
</organism>
<dbReference type="Gene3D" id="3.20.20.450">
    <property type="entry name" value="EAL domain"/>
    <property type="match status" value="1"/>
</dbReference>
<comment type="caution">
    <text evidence="6">The sequence shown here is derived from an EMBL/GenBank/DDBJ whole genome shotgun (WGS) entry which is preliminary data.</text>
</comment>
<sequence>MTGNEDVLRLIIIEESQNDAEAIANILRNAGHVVRYQYADSLEATAEALEQQLPDLIILAQGQAAVPMSDLQGLLEQHGPETPVVFIGDTAEEPQTIAALEAGAADLVSYDQPDHLRLVVAREQANLLMRRELQRFRICHEESEKRCRSLLDSSRDAIAYVHDGMHIYANQSYLEMFGFDNIEEIEGHPIMDMVAPDDTSRFKEFLRNYNRQEQKVDDLEVQCISVPRGNFKAVMEFSPASIEGEICTQIVIRDQAVGDPELAQKLQFLSKQDILTGLYNRQYFLEEVELAVSDAQAGSTESHLLYLLLDNFKGVKDTVGLVGSDLVIKDIADLIRVKLGEQGLAARFGDNSFTLLLNQGDLNAAQALAEALRHAIEEHIFDIEGRTLTLTASIGISPVTESVPDAHEAISRADLACEVARSAGGNRVHLHNPVTDEQLGREREQQWKQSISEALEQDRFSLMYQPIVSLHGDPAERYEILLRMRDGEGEEVPPGQFLPVARQTGQIVDIDRWVIREAIARLAERRREGHDTVFFIKLSGPTLDDPELPLWINEQLKSAHLSGSSVVFEIAEKEAADHLKHTKAFMKSMESIHCKTSLEHFGGGPNSFQLLKHLPVNFLKIDGAHIHNLASDENNQAMVRSIVDMAASMQKECIAEFVEDASSLTVLFQLGIPFIQGYFLQEPHPGMDYDFTEESI</sequence>
<keyword evidence="7" id="KW-1185">Reference proteome</keyword>
<dbReference type="SMART" id="SM00091">
    <property type="entry name" value="PAS"/>
    <property type="match status" value="1"/>
</dbReference>
<dbReference type="InterPro" id="IPR001633">
    <property type="entry name" value="EAL_dom"/>
</dbReference>
<evidence type="ECO:0000259" key="4">
    <source>
        <dbReference type="PROSITE" id="PS50883"/>
    </source>
</evidence>
<dbReference type="CDD" id="cd00156">
    <property type="entry name" value="REC"/>
    <property type="match status" value="1"/>
</dbReference>
<dbReference type="InterPro" id="IPR001789">
    <property type="entry name" value="Sig_transdc_resp-reg_receiver"/>
</dbReference>
<dbReference type="PROSITE" id="PS50883">
    <property type="entry name" value="EAL"/>
    <property type="match status" value="1"/>
</dbReference>
<dbReference type="RefSeq" id="WP_125180318.1">
    <property type="nucleotide sequence ID" value="NZ_QZMU01000001.1"/>
</dbReference>
<feature type="domain" description="PAS" evidence="3">
    <location>
        <begin position="143"/>
        <end position="213"/>
    </location>
</feature>
<reference evidence="6 7" key="1">
    <citation type="journal article" date="2010" name="Int. J. Syst. Evol. Microbiol.">
        <title>Thiohalobacter thiocyanaticus gen. nov., sp. nov., a moderately halophilic, sulfur-oxidizing gammaproteobacterium from hypersaline lakes, that utilizes thiocyanate.</title>
        <authorList>
            <person name="Sorokin D.Y."/>
            <person name="Kovaleva O.L."/>
            <person name="Tourova T.P."/>
            <person name="Muyzer G."/>
        </authorList>
    </citation>
    <scope>NUCLEOTIDE SEQUENCE [LARGE SCALE GENOMIC DNA]</scope>
    <source>
        <strain evidence="6 7">Hrh1</strain>
    </source>
</reference>
<dbReference type="PANTHER" id="PTHR33121:SF23">
    <property type="entry name" value="CYCLIC DI-GMP PHOSPHODIESTERASE PDEB"/>
    <property type="match status" value="1"/>
</dbReference>
<dbReference type="SUPFAM" id="SSF55785">
    <property type="entry name" value="PYP-like sensor domain (PAS domain)"/>
    <property type="match status" value="1"/>
</dbReference>
<dbReference type="PROSITE" id="PS50110">
    <property type="entry name" value="RESPONSE_REGULATORY"/>
    <property type="match status" value="1"/>
</dbReference>
<evidence type="ECO:0000256" key="1">
    <source>
        <dbReference type="PROSITE-ProRule" id="PRU00169"/>
    </source>
</evidence>
<dbReference type="InterPro" id="IPR035919">
    <property type="entry name" value="EAL_sf"/>
</dbReference>
<dbReference type="InterPro" id="IPR000160">
    <property type="entry name" value="GGDEF_dom"/>
</dbReference>